<keyword evidence="2" id="KW-1133">Transmembrane helix</keyword>
<proteinExistence type="predicted"/>
<dbReference type="EMBL" id="FOQH01000003">
    <property type="protein sequence ID" value="SFI00214.1"/>
    <property type="molecule type" value="Genomic_DNA"/>
</dbReference>
<gene>
    <name evidence="4" type="ORF">SAMN05216258_103477</name>
</gene>
<sequence length="334" mass="35008">MIGRALLLPALVAALAALPSGAQAPRTAGPAPAELAQEAASPGAPEPAVRSAPRTETGEPPDGDGPGVAAPGQRGPQAPAGGGQVVILPEGRDAPREGGDDEKVVAALSHNQVSITTTYSGSEIFVFGAVKRSRPARAERPDVIVTISGPSGPVTVRRKDRGFGIWANRESTVIDQAPAFYAVAATGPLDEILSATENLRHRVGLDLQVRAIGAASDVEDPESFREAVIRLMRVRGLYVEAPIEVDVIEDTLFATHVALPANIVEGDYIARVFLLNEGKVLDLHESIVGVRKVGLERWLYALSREAPLAYGLLALAVALAAGWGASEAFRALRR</sequence>
<feature type="chain" id="PRO_5011658679" description="Transmembrane protein (Alph_Pro_TM)" evidence="3">
    <location>
        <begin position="25"/>
        <end position="334"/>
    </location>
</feature>
<dbReference type="STRING" id="1114924.SAMN05216258_103477"/>
<dbReference type="Pfam" id="PF09608">
    <property type="entry name" value="Alph_Pro_TM"/>
    <property type="match status" value="1"/>
</dbReference>
<keyword evidence="2" id="KW-0812">Transmembrane</keyword>
<organism evidence="4 5">
    <name type="scientific">Albimonas pacifica</name>
    <dbReference type="NCBI Taxonomy" id="1114924"/>
    <lineage>
        <taxon>Bacteria</taxon>
        <taxon>Pseudomonadati</taxon>
        <taxon>Pseudomonadota</taxon>
        <taxon>Alphaproteobacteria</taxon>
        <taxon>Rhodobacterales</taxon>
        <taxon>Paracoccaceae</taxon>
        <taxon>Albimonas</taxon>
    </lineage>
</organism>
<feature type="signal peptide" evidence="3">
    <location>
        <begin position="1"/>
        <end position="24"/>
    </location>
</feature>
<protein>
    <recommendedName>
        <fullName evidence="6">Transmembrane protein (Alph_Pro_TM)</fullName>
    </recommendedName>
</protein>
<evidence type="ECO:0000256" key="3">
    <source>
        <dbReference type="SAM" id="SignalP"/>
    </source>
</evidence>
<reference evidence="4 5" key="1">
    <citation type="submission" date="2016-10" db="EMBL/GenBank/DDBJ databases">
        <authorList>
            <person name="de Groot N.N."/>
        </authorList>
    </citation>
    <scope>NUCLEOTIDE SEQUENCE [LARGE SCALE GENOMIC DNA]</scope>
    <source>
        <strain evidence="4 5">CGMCC 1.11030</strain>
    </source>
</reference>
<evidence type="ECO:0000256" key="1">
    <source>
        <dbReference type="SAM" id="MobiDB-lite"/>
    </source>
</evidence>
<feature type="transmembrane region" description="Helical" evidence="2">
    <location>
        <begin position="308"/>
        <end position="329"/>
    </location>
</feature>
<keyword evidence="3" id="KW-0732">Signal</keyword>
<feature type="compositionally biased region" description="Basic and acidic residues" evidence="1">
    <location>
        <begin position="90"/>
        <end position="100"/>
    </location>
</feature>
<dbReference type="InterPro" id="IPR019088">
    <property type="entry name" value="CHP02186-rel_TM"/>
</dbReference>
<name>A0A1I3EMI3_9RHOB</name>
<keyword evidence="5" id="KW-1185">Reference proteome</keyword>
<dbReference type="Proteomes" id="UP000199377">
    <property type="component" value="Unassembled WGS sequence"/>
</dbReference>
<dbReference type="AlphaFoldDB" id="A0A1I3EMI3"/>
<feature type="compositionally biased region" description="Low complexity" evidence="1">
    <location>
        <begin position="67"/>
        <end position="79"/>
    </location>
</feature>
<evidence type="ECO:0000313" key="5">
    <source>
        <dbReference type="Proteomes" id="UP000199377"/>
    </source>
</evidence>
<evidence type="ECO:0008006" key="6">
    <source>
        <dbReference type="Google" id="ProtNLM"/>
    </source>
</evidence>
<keyword evidence="2" id="KW-0472">Membrane</keyword>
<evidence type="ECO:0000313" key="4">
    <source>
        <dbReference type="EMBL" id="SFI00214.1"/>
    </source>
</evidence>
<accession>A0A1I3EMI3</accession>
<dbReference type="RefSeq" id="WP_342741359.1">
    <property type="nucleotide sequence ID" value="NZ_FOQH01000003.1"/>
</dbReference>
<feature type="region of interest" description="Disordered" evidence="1">
    <location>
        <begin position="22"/>
        <end position="100"/>
    </location>
</feature>
<evidence type="ECO:0000256" key="2">
    <source>
        <dbReference type="SAM" id="Phobius"/>
    </source>
</evidence>